<keyword evidence="2" id="KW-1185">Reference proteome</keyword>
<protein>
    <submittedName>
        <fullName evidence="1">Uncharacterized protein</fullName>
    </submittedName>
</protein>
<accession>A0A437UAE5</accession>
<dbReference type="EMBL" id="RQSM01000003">
    <property type="protein sequence ID" value="RVU90589.1"/>
    <property type="molecule type" value="Genomic_DNA"/>
</dbReference>
<evidence type="ECO:0000313" key="1">
    <source>
        <dbReference type="EMBL" id="RVU90589.1"/>
    </source>
</evidence>
<proteinExistence type="predicted"/>
<evidence type="ECO:0000313" key="2">
    <source>
        <dbReference type="Proteomes" id="UP000288951"/>
    </source>
</evidence>
<dbReference type="OrthoDB" id="700654at2"/>
<sequence length="106" mass="12410">MKNVIEKLIEYNQQINLSERFQSDGFDINDGLFNFSEKELLSKGKNSFEKNILLKQILCDFIKQNHLTICGINSKPFYLELLLFTLADKEIFEDIKLNAKLNLYNS</sequence>
<comment type="caution">
    <text evidence="1">The sequence shown here is derived from an EMBL/GenBank/DDBJ whole genome shotgun (WGS) entry which is preliminary data.</text>
</comment>
<name>A0A437UAE5_9FLAO</name>
<dbReference type="AlphaFoldDB" id="A0A437UAE5"/>
<dbReference type="Proteomes" id="UP000288951">
    <property type="component" value="Unassembled WGS sequence"/>
</dbReference>
<reference evidence="1" key="1">
    <citation type="submission" date="2018-12" db="EMBL/GenBank/DDBJ databases">
        <title>Draft genome sequence of Flaovobacterium columnare ARS1 isolated from channel catfish in Alabama.</title>
        <authorList>
            <person name="Cai W."/>
            <person name="Arias C."/>
        </authorList>
    </citation>
    <scope>NUCLEOTIDE SEQUENCE [LARGE SCALE GENOMIC DNA]</scope>
    <source>
        <strain evidence="1">ARS1</strain>
    </source>
</reference>
<gene>
    <name evidence="1" type="ORF">EH230_06555</name>
</gene>
<dbReference type="RefSeq" id="WP_127823250.1">
    <property type="nucleotide sequence ID" value="NZ_RQSM01000003.1"/>
</dbReference>
<organism evidence="1 2">
    <name type="scientific">Flavobacterium columnare</name>
    <dbReference type="NCBI Taxonomy" id="996"/>
    <lineage>
        <taxon>Bacteria</taxon>
        <taxon>Pseudomonadati</taxon>
        <taxon>Bacteroidota</taxon>
        <taxon>Flavobacteriia</taxon>
        <taxon>Flavobacteriales</taxon>
        <taxon>Flavobacteriaceae</taxon>
        <taxon>Flavobacterium</taxon>
    </lineage>
</organism>